<dbReference type="EMBL" id="JAGPXD010000003">
    <property type="protein sequence ID" value="KAH7362500.1"/>
    <property type="molecule type" value="Genomic_DNA"/>
</dbReference>
<dbReference type="AlphaFoldDB" id="A0A8K0THC3"/>
<dbReference type="OrthoDB" id="5327145at2759"/>
<feature type="compositionally biased region" description="Low complexity" evidence="1">
    <location>
        <begin position="84"/>
        <end position="95"/>
    </location>
</feature>
<feature type="region of interest" description="Disordered" evidence="1">
    <location>
        <begin position="266"/>
        <end position="321"/>
    </location>
</feature>
<dbReference type="Proteomes" id="UP000813385">
    <property type="component" value="Unassembled WGS sequence"/>
</dbReference>
<gene>
    <name evidence="2" type="ORF">B0T11DRAFT_318184</name>
</gene>
<feature type="region of interest" description="Disordered" evidence="1">
    <location>
        <begin position="1"/>
        <end position="46"/>
    </location>
</feature>
<evidence type="ECO:0000313" key="3">
    <source>
        <dbReference type="Proteomes" id="UP000813385"/>
    </source>
</evidence>
<feature type="region of interest" description="Disordered" evidence="1">
    <location>
        <begin position="70"/>
        <end position="98"/>
    </location>
</feature>
<feature type="compositionally biased region" description="Low complexity" evidence="1">
    <location>
        <begin position="311"/>
        <end position="321"/>
    </location>
</feature>
<comment type="caution">
    <text evidence="2">The sequence shown here is derived from an EMBL/GenBank/DDBJ whole genome shotgun (WGS) entry which is preliminary data.</text>
</comment>
<name>A0A8K0THC3_9PEZI</name>
<keyword evidence="3" id="KW-1185">Reference proteome</keyword>
<feature type="compositionally biased region" description="Polar residues" evidence="1">
    <location>
        <begin position="70"/>
        <end position="79"/>
    </location>
</feature>
<proteinExistence type="predicted"/>
<feature type="region of interest" description="Disordered" evidence="1">
    <location>
        <begin position="395"/>
        <end position="419"/>
    </location>
</feature>
<feature type="region of interest" description="Disordered" evidence="1">
    <location>
        <begin position="333"/>
        <end position="380"/>
    </location>
</feature>
<accession>A0A8K0THC3</accession>
<feature type="compositionally biased region" description="Basic and acidic residues" evidence="1">
    <location>
        <begin position="359"/>
        <end position="369"/>
    </location>
</feature>
<evidence type="ECO:0000313" key="2">
    <source>
        <dbReference type="EMBL" id="KAH7362500.1"/>
    </source>
</evidence>
<evidence type="ECO:0000256" key="1">
    <source>
        <dbReference type="SAM" id="MobiDB-lite"/>
    </source>
</evidence>
<sequence>MLALRDENVVNAAEAARQTHGKSHLAPKTPGARFPKTPAKIPLNDENAVGGKTALKARGSVNQTLRQRNLVTPSETQSRAPLGNKTTNAKAKNTNILGGKDLEKTQQAKPTTIKKQRQKAASLDPLRVSVLNEAKGSDDHEVEFAPPKAKDLPYESDVFPDGTLTFEGLKQENLLKGYYNHFYNPLGQDGKRLLDRQHEESVAKALKQHDEDILRDIEGMDWSVTATGTIVQKKKAPSANPSATQSRRVPSALNKYPATINSRKAASALSMGTGSTIRQKKVPEPVPRRRPVSALLTGRAAAKTPEPSKTAAADSAAADAASRSTIGYTKGRSASSLLAGKAQGTGTSRDTVRPMHTRHFSEATVRRDLPQPVQQDAERQLPARLQLLSIFDPEDEGLDLGATPDFDDASDDDFELKLA</sequence>
<feature type="compositionally biased region" description="Polar residues" evidence="1">
    <location>
        <begin position="266"/>
        <end position="277"/>
    </location>
</feature>
<protein>
    <submittedName>
        <fullName evidence="2">Uncharacterized protein</fullName>
    </submittedName>
</protein>
<organism evidence="2 3">
    <name type="scientific">Plectosphaerella cucumerina</name>
    <dbReference type="NCBI Taxonomy" id="40658"/>
    <lineage>
        <taxon>Eukaryota</taxon>
        <taxon>Fungi</taxon>
        <taxon>Dikarya</taxon>
        <taxon>Ascomycota</taxon>
        <taxon>Pezizomycotina</taxon>
        <taxon>Sordariomycetes</taxon>
        <taxon>Hypocreomycetidae</taxon>
        <taxon>Glomerellales</taxon>
        <taxon>Plectosphaerellaceae</taxon>
        <taxon>Plectosphaerella</taxon>
    </lineage>
</organism>
<reference evidence="2" key="1">
    <citation type="journal article" date="2021" name="Nat. Commun.">
        <title>Genetic determinants of endophytism in the Arabidopsis root mycobiome.</title>
        <authorList>
            <person name="Mesny F."/>
            <person name="Miyauchi S."/>
            <person name="Thiergart T."/>
            <person name="Pickel B."/>
            <person name="Atanasova L."/>
            <person name="Karlsson M."/>
            <person name="Huettel B."/>
            <person name="Barry K.W."/>
            <person name="Haridas S."/>
            <person name="Chen C."/>
            <person name="Bauer D."/>
            <person name="Andreopoulos W."/>
            <person name="Pangilinan J."/>
            <person name="LaButti K."/>
            <person name="Riley R."/>
            <person name="Lipzen A."/>
            <person name="Clum A."/>
            <person name="Drula E."/>
            <person name="Henrissat B."/>
            <person name="Kohler A."/>
            <person name="Grigoriev I.V."/>
            <person name="Martin F.M."/>
            <person name="Hacquard S."/>
        </authorList>
    </citation>
    <scope>NUCLEOTIDE SEQUENCE</scope>
    <source>
        <strain evidence="2">MPI-CAGE-AT-0016</strain>
    </source>
</reference>
<feature type="compositionally biased region" description="Acidic residues" evidence="1">
    <location>
        <begin position="405"/>
        <end position="419"/>
    </location>
</feature>